<evidence type="ECO:0000313" key="3">
    <source>
        <dbReference type="Proteomes" id="UP000243459"/>
    </source>
</evidence>
<feature type="region of interest" description="Disordered" evidence="1">
    <location>
        <begin position="189"/>
        <end position="224"/>
    </location>
</feature>
<organism evidence="2 3">
    <name type="scientific">Asparagus officinalis</name>
    <name type="common">Garden asparagus</name>
    <dbReference type="NCBI Taxonomy" id="4686"/>
    <lineage>
        <taxon>Eukaryota</taxon>
        <taxon>Viridiplantae</taxon>
        <taxon>Streptophyta</taxon>
        <taxon>Embryophyta</taxon>
        <taxon>Tracheophyta</taxon>
        <taxon>Spermatophyta</taxon>
        <taxon>Magnoliopsida</taxon>
        <taxon>Liliopsida</taxon>
        <taxon>Asparagales</taxon>
        <taxon>Asparagaceae</taxon>
        <taxon>Asparagoideae</taxon>
        <taxon>Asparagus</taxon>
    </lineage>
</organism>
<name>A0A5P1F7Y0_ASPOF</name>
<sequence length="248" mass="29126">MNVPCLLTSLFEKFEIDLSNEDSMMKEEIIGKATFNRIKMELNQVLVEPPRTFCSCDKFEDWEHYKKWNKLIDSQVAKLTDLECLRENRKTKKLSILSQLSELIIEHNSRKEKAKIECLTNVDIITKVKKQMMKNNKYRETIESKRLLSRDVRENSLEVANKVVQDVEEYEVQIIIRKSKLEENANFPTMTKVKPEAKEKKKSKKKSKKKAKEKKSSKPSLPLLQVDLPRKCKAKVLSFQAQRKSGRY</sequence>
<reference evidence="3" key="1">
    <citation type="journal article" date="2017" name="Nat. Commun.">
        <title>The asparagus genome sheds light on the origin and evolution of a young Y chromosome.</title>
        <authorList>
            <person name="Harkess A."/>
            <person name="Zhou J."/>
            <person name="Xu C."/>
            <person name="Bowers J.E."/>
            <person name="Van der Hulst R."/>
            <person name="Ayyampalayam S."/>
            <person name="Mercati F."/>
            <person name="Riccardi P."/>
            <person name="McKain M.R."/>
            <person name="Kakrana A."/>
            <person name="Tang H."/>
            <person name="Ray J."/>
            <person name="Groenendijk J."/>
            <person name="Arikit S."/>
            <person name="Mathioni S.M."/>
            <person name="Nakano M."/>
            <person name="Shan H."/>
            <person name="Telgmann-Rauber A."/>
            <person name="Kanno A."/>
            <person name="Yue Z."/>
            <person name="Chen H."/>
            <person name="Li W."/>
            <person name="Chen Y."/>
            <person name="Xu X."/>
            <person name="Zhang Y."/>
            <person name="Luo S."/>
            <person name="Chen H."/>
            <person name="Gao J."/>
            <person name="Mao Z."/>
            <person name="Pires J.C."/>
            <person name="Luo M."/>
            <person name="Kudrna D."/>
            <person name="Wing R.A."/>
            <person name="Meyers B.C."/>
            <person name="Yi K."/>
            <person name="Kong H."/>
            <person name="Lavrijsen P."/>
            <person name="Sunseri F."/>
            <person name="Falavigna A."/>
            <person name="Ye Y."/>
            <person name="Leebens-Mack J.H."/>
            <person name="Chen G."/>
        </authorList>
    </citation>
    <scope>NUCLEOTIDE SEQUENCE [LARGE SCALE GENOMIC DNA]</scope>
    <source>
        <strain evidence="3">cv. DH0086</strain>
    </source>
</reference>
<dbReference type="EMBL" id="CM007384">
    <property type="protein sequence ID" value="ONK72761.1"/>
    <property type="molecule type" value="Genomic_DNA"/>
</dbReference>
<evidence type="ECO:0000313" key="2">
    <source>
        <dbReference type="EMBL" id="ONK72761.1"/>
    </source>
</evidence>
<proteinExistence type="predicted"/>
<gene>
    <name evidence="2" type="ORF">A4U43_C04F22890</name>
</gene>
<dbReference type="Proteomes" id="UP000243459">
    <property type="component" value="Chromosome 4"/>
</dbReference>
<evidence type="ECO:0000256" key="1">
    <source>
        <dbReference type="SAM" id="MobiDB-lite"/>
    </source>
</evidence>
<keyword evidence="3" id="KW-1185">Reference proteome</keyword>
<feature type="compositionally biased region" description="Basic residues" evidence="1">
    <location>
        <begin position="200"/>
        <end position="217"/>
    </location>
</feature>
<accession>A0A5P1F7Y0</accession>
<protein>
    <submittedName>
        <fullName evidence="2">Uncharacterized protein</fullName>
    </submittedName>
</protein>
<dbReference type="AlphaFoldDB" id="A0A5P1F7Y0"/>
<dbReference type="Gramene" id="ONK72761">
    <property type="protein sequence ID" value="ONK72761"/>
    <property type="gene ID" value="A4U43_C04F22890"/>
</dbReference>